<comment type="caution">
    <text evidence="1">The sequence shown here is derived from an EMBL/GenBank/DDBJ whole genome shotgun (WGS) entry which is preliminary data.</text>
</comment>
<organism evidence="1 2">
    <name type="scientific">Cinchona calisaya</name>
    <dbReference type="NCBI Taxonomy" id="153742"/>
    <lineage>
        <taxon>Eukaryota</taxon>
        <taxon>Viridiplantae</taxon>
        <taxon>Streptophyta</taxon>
        <taxon>Embryophyta</taxon>
        <taxon>Tracheophyta</taxon>
        <taxon>Spermatophyta</taxon>
        <taxon>Magnoliopsida</taxon>
        <taxon>eudicotyledons</taxon>
        <taxon>Gunneridae</taxon>
        <taxon>Pentapetalae</taxon>
        <taxon>asterids</taxon>
        <taxon>lamiids</taxon>
        <taxon>Gentianales</taxon>
        <taxon>Rubiaceae</taxon>
        <taxon>Cinchonoideae</taxon>
        <taxon>Cinchoneae</taxon>
        <taxon>Cinchona</taxon>
    </lineage>
</organism>
<gene>
    <name evidence="1" type="ORF">ACH5RR_018542</name>
</gene>
<accession>A0ABD2ZM86</accession>
<name>A0ABD2ZM86_9GENT</name>
<evidence type="ECO:0000313" key="1">
    <source>
        <dbReference type="EMBL" id="KAL3520393.1"/>
    </source>
</evidence>
<dbReference type="Proteomes" id="UP001630127">
    <property type="component" value="Unassembled WGS sequence"/>
</dbReference>
<keyword evidence="2" id="KW-1185">Reference proteome</keyword>
<sequence>MRILIEPQCQGSEPSSCCATDFDTELIPHLFGGGEGFKLPYEIIMHAAQQSKASNTIPFFPGFKGLEVTSMLDRIPNFGWIMLLVKWSNSSCLLRRYVTLLCQIS</sequence>
<dbReference type="AlphaFoldDB" id="A0ABD2ZM86"/>
<dbReference type="EMBL" id="JBJUIK010000008">
    <property type="protein sequence ID" value="KAL3520393.1"/>
    <property type="molecule type" value="Genomic_DNA"/>
</dbReference>
<evidence type="ECO:0000313" key="2">
    <source>
        <dbReference type="Proteomes" id="UP001630127"/>
    </source>
</evidence>
<proteinExistence type="predicted"/>
<reference evidence="1 2" key="1">
    <citation type="submission" date="2024-11" db="EMBL/GenBank/DDBJ databases">
        <title>A near-complete genome assembly of Cinchona calisaya.</title>
        <authorList>
            <person name="Lian D.C."/>
            <person name="Zhao X.W."/>
            <person name="Wei L."/>
        </authorList>
    </citation>
    <scope>NUCLEOTIDE SEQUENCE [LARGE SCALE GENOMIC DNA]</scope>
    <source>
        <tissue evidence="1">Nenye</tissue>
    </source>
</reference>
<protein>
    <submittedName>
        <fullName evidence="1">Uncharacterized protein</fullName>
    </submittedName>
</protein>